<dbReference type="Pfam" id="PF01522">
    <property type="entry name" value="Polysacc_deac_1"/>
    <property type="match status" value="1"/>
</dbReference>
<keyword evidence="4" id="KW-0732">Signal</keyword>
<reference evidence="6 7" key="1">
    <citation type="submission" date="2020-01" db="EMBL/GenBank/DDBJ databases">
        <title>Paenibacillus soybeanensis sp. nov. isolated from the nodules of soybean (Glycine max(L.) Merr).</title>
        <authorList>
            <person name="Wang H."/>
        </authorList>
    </citation>
    <scope>NUCLEOTIDE SEQUENCE [LARGE SCALE GENOMIC DNA]</scope>
    <source>
        <strain evidence="6 7">T1</strain>
    </source>
</reference>
<evidence type="ECO:0000256" key="3">
    <source>
        <dbReference type="SAM" id="MobiDB-lite"/>
    </source>
</evidence>
<dbReference type="PROSITE" id="PS51257">
    <property type="entry name" value="PROKAR_LIPOPROTEIN"/>
    <property type="match status" value="1"/>
</dbReference>
<dbReference type="CDD" id="cd10917">
    <property type="entry name" value="CE4_NodB_like_6s_7s"/>
    <property type="match status" value="1"/>
</dbReference>
<dbReference type="InterPro" id="IPR011330">
    <property type="entry name" value="Glyco_hydro/deAcase_b/a-brl"/>
</dbReference>
<gene>
    <name evidence="6" type="ORF">GT019_01880</name>
</gene>
<evidence type="ECO:0000256" key="2">
    <source>
        <dbReference type="ARBA" id="ARBA00022801"/>
    </source>
</evidence>
<dbReference type="SUPFAM" id="SSF88713">
    <property type="entry name" value="Glycoside hydrolase/deacetylase"/>
    <property type="match status" value="1"/>
</dbReference>
<comment type="caution">
    <text evidence="6">The sequence shown here is derived from an EMBL/GenBank/DDBJ whole genome shotgun (WGS) entry which is preliminary data.</text>
</comment>
<evidence type="ECO:0000313" key="7">
    <source>
        <dbReference type="Proteomes" id="UP000665561"/>
    </source>
</evidence>
<keyword evidence="7" id="KW-1185">Reference proteome</keyword>
<dbReference type="Gene3D" id="3.20.20.370">
    <property type="entry name" value="Glycoside hydrolase/deacetylase"/>
    <property type="match status" value="1"/>
</dbReference>
<feature type="signal peptide" evidence="4">
    <location>
        <begin position="1"/>
        <end position="30"/>
    </location>
</feature>
<keyword evidence="2" id="KW-0378">Hydrolase</keyword>
<keyword evidence="1" id="KW-0479">Metal-binding</keyword>
<dbReference type="EMBL" id="JAAAMV010000001">
    <property type="protein sequence ID" value="NBD22615.1"/>
    <property type="molecule type" value="Genomic_DNA"/>
</dbReference>
<dbReference type="Proteomes" id="UP000665561">
    <property type="component" value="Unassembled WGS sequence"/>
</dbReference>
<feature type="region of interest" description="Disordered" evidence="3">
    <location>
        <begin position="25"/>
        <end position="94"/>
    </location>
</feature>
<proteinExistence type="predicted"/>
<name>A0ABW9XJ26_9BACL</name>
<evidence type="ECO:0000313" key="6">
    <source>
        <dbReference type="EMBL" id="NBD22615.1"/>
    </source>
</evidence>
<dbReference type="RefSeq" id="WP_161740609.1">
    <property type="nucleotide sequence ID" value="NZ_JAAAMV010000001.1"/>
</dbReference>
<dbReference type="PANTHER" id="PTHR10587">
    <property type="entry name" value="GLYCOSYL TRANSFERASE-RELATED"/>
    <property type="match status" value="1"/>
</dbReference>
<feature type="compositionally biased region" description="Low complexity" evidence="3">
    <location>
        <begin position="25"/>
        <end position="34"/>
    </location>
</feature>
<evidence type="ECO:0000256" key="4">
    <source>
        <dbReference type="SAM" id="SignalP"/>
    </source>
</evidence>
<dbReference type="InterPro" id="IPR050248">
    <property type="entry name" value="Polysacc_deacetylase_ArnD"/>
</dbReference>
<dbReference type="PROSITE" id="PS51677">
    <property type="entry name" value="NODB"/>
    <property type="match status" value="1"/>
</dbReference>
<feature type="domain" description="NodB homology" evidence="5">
    <location>
        <begin position="117"/>
        <end position="297"/>
    </location>
</feature>
<evidence type="ECO:0000259" key="5">
    <source>
        <dbReference type="PROSITE" id="PS51677"/>
    </source>
</evidence>
<dbReference type="InterPro" id="IPR002509">
    <property type="entry name" value="NODB_dom"/>
</dbReference>
<organism evidence="6 7">
    <name type="scientific">Paenibacillus glycinis</name>
    <dbReference type="NCBI Taxonomy" id="2697035"/>
    <lineage>
        <taxon>Bacteria</taxon>
        <taxon>Bacillati</taxon>
        <taxon>Bacillota</taxon>
        <taxon>Bacilli</taxon>
        <taxon>Bacillales</taxon>
        <taxon>Paenibacillaceae</taxon>
        <taxon>Paenibacillus</taxon>
    </lineage>
</organism>
<feature type="chain" id="PRO_5046363882" evidence="4">
    <location>
        <begin position="31"/>
        <end position="314"/>
    </location>
</feature>
<protein>
    <submittedName>
        <fullName evidence="6">Polysaccharide deacetylase family protein</fullName>
    </submittedName>
</protein>
<dbReference type="PANTHER" id="PTHR10587:SF133">
    <property type="entry name" value="CHITIN DEACETYLASE 1-RELATED"/>
    <property type="match status" value="1"/>
</dbReference>
<evidence type="ECO:0000256" key="1">
    <source>
        <dbReference type="ARBA" id="ARBA00022723"/>
    </source>
</evidence>
<accession>A0ABW9XJ26</accession>
<sequence length="314" mass="34282">MKQLQAYLTTFTIIAILTIASGCASGGNSASSDSADPDQKADQTQSPANPNMPNPPRTNESTVLKQDEEAAAPGNGNEDDKQTNPPAAPVQAAPKKLYRMNSVYSFVPINKEATTGKVVLLTFDDGPKADKTLGSLLDTLDKHHAKAIFFVNGYRVKTHPELLEKIADRGQTIGNHSWDHIDLKKEKEATVKKQIGDVQAIVKKITGKYPRFFRPPFGSGNDAVKKLVRNDGMLYMTWSNGSLDWDSSTKNKPDKVIANVLDQLHPGVNILMHELPWTTEALDSLLTKLEAKGYGFIDPSTIELGLDSPQKSAK</sequence>